<dbReference type="OrthoDB" id="129353at2759"/>
<feature type="compositionally biased region" description="Basic and acidic residues" evidence="4">
    <location>
        <begin position="429"/>
        <end position="446"/>
    </location>
</feature>
<dbReference type="Pfam" id="PF00533">
    <property type="entry name" value="BRCT"/>
    <property type="match status" value="1"/>
</dbReference>
<feature type="compositionally biased region" description="Low complexity" evidence="4">
    <location>
        <begin position="766"/>
        <end position="776"/>
    </location>
</feature>
<dbReference type="CDD" id="cd17724">
    <property type="entry name" value="BRCT_p53bp1_rpt2"/>
    <property type="match status" value="1"/>
</dbReference>
<feature type="compositionally biased region" description="Basic and acidic residues" evidence="4">
    <location>
        <begin position="592"/>
        <end position="610"/>
    </location>
</feature>
<evidence type="ECO:0000256" key="1">
    <source>
        <dbReference type="ARBA" id="ARBA00004123"/>
    </source>
</evidence>
<feature type="region of interest" description="Disordered" evidence="4">
    <location>
        <begin position="1"/>
        <end position="370"/>
    </location>
</feature>
<reference evidence="6" key="1">
    <citation type="journal article" date="2020" name="Fungal Divers.">
        <title>Resolving the Mortierellaceae phylogeny through synthesis of multi-gene phylogenetics and phylogenomics.</title>
        <authorList>
            <person name="Vandepol N."/>
            <person name="Liber J."/>
            <person name="Desiro A."/>
            <person name="Na H."/>
            <person name="Kennedy M."/>
            <person name="Barry K."/>
            <person name="Grigoriev I.V."/>
            <person name="Miller A.N."/>
            <person name="O'Donnell K."/>
            <person name="Stajich J.E."/>
            <person name="Bonito G."/>
        </authorList>
    </citation>
    <scope>NUCLEOTIDE SEQUENCE</scope>
    <source>
        <strain evidence="6">NVP60</strain>
    </source>
</reference>
<dbReference type="GO" id="GO:0005634">
    <property type="term" value="C:nucleus"/>
    <property type="evidence" value="ECO:0007669"/>
    <property type="project" value="UniProtKB-SubCell"/>
</dbReference>
<feature type="compositionally biased region" description="Polar residues" evidence="4">
    <location>
        <begin position="148"/>
        <end position="160"/>
    </location>
</feature>
<name>A0A9P6QXA6_9FUNG</name>
<dbReference type="Gene3D" id="3.40.50.10190">
    <property type="entry name" value="BRCT domain"/>
    <property type="match status" value="2"/>
</dbReference>
<dbReference type="GO" id="GO:0045944">
    <property type="term" value="P:positive regulation of transcription by RNA polymerase II"/>
    <property type="evidence" value="ECO:0007669"/>
    <property type="project" value="TreeGrafter"/>
</dbReference>
<comment type="caution">
    <text evidence="6">The sequence shown here is derived from an EMBL/GenBank/DDBJ whole genome shotgun (WGS) entry which is preliminary data.</text>
</comment>
<dbReference type="InterPro" id="IPR047250">
    <property type="entry name" value="BRCT_p53bp1-like_rpt2"/>
</dbReference>
<keyword evidence="7" id="KW-1185">Reference proteome</keyword>
<dbReference type="InterPro" id="IPR047249">
    <property type="entry name" value="BRCT_p53bp1-like_rpt1"/>
</dbReference>
<dbReference type="PANTHER" id="PTHR15321">
    <property type="entry name" value="TUMOR SUPPRESSOR P53-BINDING PROTEIN 1"/>
    <property type="match status" value="1"/>
</dbReference>
<feature type="region of interest" description="Disordered" evidence="4">
    <location>
        <begin position="384"/>
        <end position="540"/>
    </location>
</feature>
<dbReference type="PROSITE" id="PS50172">
    <property type="entry name" value="BRCT"/>
    <property type="match status" value="1"/>
</dbReference>
<dbReference type="Proteomes" id="UP000823405">
    <property type="component" value="Unassembled WGS sequence"/>
</dbReference>
<feature type="compositionally biased region" description="Low complexity" evidence="4">
    <location>
        <begin position="654"/>
        <end position="663"/>
    </location>
</feature>
<evidence type="ECO:0000256" key="4">
    <source>
        <dbReference type="SAM" id="MobiDB-lite"/>
    </source>
</evidence>
<evidence type="ECO:0000256" key="3">
    <source>
        <dbReference type="ARBA" id="ARBA00023242"/>
    </source>
</evidence>
<dbReference type="AlphaFoldDB" id="A0A9P6QXA6"/>
<keyword evidence="3" id="KW-0539">Nucleus</keyword>
<dbReference type="PANTHER" id="PTHR15321:SF3">
    <property type="entry name" value="TP53-BINDING PROTEIN 1"/>
    <property type="match status" value="1"/>
</dbReference>
<comment type="subcellular location">
    <subcellularLocation>
        <location evidence="1">Nucleus</location>
    </subcellularLocation>
</comment>
<feature type="compositionally biased region" description="Basic and acidic residues" evidence="4">
    <location>
        <begin position="233"/>
        <end position="259"/>
    </location>
</feature>
<feature type="region of interest" description="Disordered" evidence="4">
    <location>
        <begin position="756"/>
        <end position="819"/>
    </location>
</feature>
<feature type="compositionally biased region" description="Polar residues" evidence="4">
    <location>
        <begin position="101"/>
        <end position="116"/>
    </location>
</feature>
<feature type="compositionally biased region" description="Low complexity" evidence="4">
    <location>
        <begin position="487"/>
        <end position="502"/>
    </location>
</feature>
<feature type="compositionally biased region" description="Low complexity" evidence="4">
    <location>
        <begin position="132"/>
        <end position="147"/>
    </location>
</feature>
<dbReference type="SUPFAM" id="SSF52113">
    <property type="entry name" value="BRCT domain"/>
    <property type="match status" value="2"/>
</dbReference>
<feature type="domain" description="BRCT" evidence="5">
    <location>
        <begin position="819"/>
        <end position="921"/>
    </location>
</feature>
<evidence type="ECO:0000313" key="6">
    <source>
        <dbReference type="EMBL" id="KAG0300230.1"/>
    </source>
</evidence>
<feature type="compositionally biased region" description="Polar residues" evidence="4">
    <location>
        <begin position="66"/>
        <end position="83"/>
    </location>
</feature>
<dbReference type="GO" id="GO:0042393">
    <property type="term" value="F:histone binding"/>
    <property type="evidence" value="ECO:0007669"/>
    <property type="project" value="TreeGrafter"/>
</dbReference>
<accession>A0A9P6QXA6</accession>
<feature type="compositionally biased region" description="Polar residues" evidence="4">
    <location>
        <begin position="178"/>
        <end position="215"/>
    </location>
</feature>
<dbReference type="Gene3D" id="2.30.30.140">
    <property type="match status" value="1"/>
</dbReference>
<feature type="compositionally biased region" description="Basic and acidic residues" evidence="4">
    <location>
        <begin position="511"/>
        <end position="520"/>
    </location>
</feature>
<dbReference type="Pfam" id="PF18428">
    <property type="entry name" value="BRCT_3"/>
    <property type="match status" value="1"/>
</dbReference>
<dbReference type="EMBL" id="JAAAIN010001785">
    <property type="protein sequence ID" value="KAG0300230.1"/>
    <property type="molecule type" value="Genomic_DNA"/>
</dbReference>
<proteinExistence type="predicted"/>
<evidence type="ECO:0000259" key="5">
    <source>
        <dbReference type="PROSITE" id="PS50172"/>
    </source>
</evidence>
<feature type="compositionally biased region" description="Basic and acidic residues" evidence="4">
    <location>
        <begin position="20"/>
        <end position="32"/>
    </location>
</feature>
<feature type="compositionally biased region" description="Pro residues" evidence="4">
    <location>
        <begin position="448"/>
        <end position="457"/>
    </location>
</feature>
<dbReference type="SMART" id="SM00292">
    <property type="entry name" value="BRCT"/>
    <property type="match status" value="2"/>
</dbReference>
<feature type="region of interest" description="Disordered" evidence="4">
    <location>
        <begin position="557"/>
        <end position="671"/>
    </location>
</feature>
<feature type="compositionally biased region" description="Low complexity" evidence="4">
    <location>
        <begin position="1"/>
        <end position="17"/>
    </location>
</feature>
<protein>
    <recommendedName>
        <fullName evidence="5">BRCT domain-containing protein</fullName>
    </recommendedName>
</protein>
<evidence type="ECO:0000313" key="7">
    <source>
        <dbReference type="Proteomes" id="UP000823405"/>
    </source>
</evidence>
<sequence length="1039" mass="112567">MPSSGSTQSSSPGAGRSRPGGHDNYYHIDHPTQDTGELIIPGTQSPSLGPHGLQVLPEDVTEEQAGYTSFTPASNRDASYSDHNNSGSSANKSSDDSFNKPDQSIDSQQSNTSSRGHASDHALSPRGGHASGSGSQNSGSQNSGNSSLDSQMSQASQHSIMSFAGVKTSTPRKDEPSQHSTPSDPSPAVSQQSPLGTYSANPDSQQSPTQESQPHGGSPTVKVQMSRQAQRSSQERRPLQQLAVEHDQRDIAGQKKVVDQDDQATLPFDDFGPDLRPDDVEAGFQEAEASFTQASSSQAHRRIYKDDDDYVGEITSQDIHSPMGPSPPAKSKKRIQRNEDDEDVGTQSNEPVTHVEYLSSEEEGGKSVEDRSSIAVSALILHLSPSPNASASLTPLPVLRSRPSTRAGADETSPPPTRYPESPTSASHPQDEPIFTKKPSNPERSRTPPLPDSPPPITKASAATLKSKGHSTWSPRRPASQPDELPSSQNSGGSQSGSSSYSRKMGPFMAEQRRIQEIEKSKRRRLSPETQQVEVQSSVGSEEQIFWVGNETGASAKVTTAQEKAIPRSRSRSISQEIASYPNDQPSEVEIEEHLGLRDKGKGKTVDRDNGGVSSSVTGPSSRTRSATSPSKSPPRPRINSPSQLRRKGSRGGSASTPSTRTNPPRRTHSKVEILRSYKVNDPVWAPWNKDYYAGTVESEEANKYNIHFLDGDSSTYVRFEDDNKALNVALLRVCLTQDMMDKMDRDINWDMVESGTAASDQLSQPEPSSAEASTPPSTPRRGKGLTRVTSTGVSTPGRRGRSEALPSSAPTTPSRRAKDSGIFKDLKFVLSLGGVLSDEETKEIRKTIKAANGEVLEDFTKVIGTHRSDPQTNVVLVAHTHLRTPKYMDALAMNIPRLSLRWLDACIDAGQLQPYQHYRLPTGFSRGLGTIVSNEPINDRGIFDGLRIGLCGGALQRNWSDKLKAAGATVVKLTAQSGLMSCNYIVFVGAEHHKEYCAKNGPLPSLAEEWLIQCMINQRVVAIMEHPSYTDFTKYPDA</sequence>
<dbReference type="InterPro" id="IPR001357">
    <property type="entry name" value="BRCT_dom"/>
</dbReference>
<dbReference type="InterPro" id="IPR036420">
    <property type="entry name" value="BRCT_dom_sf"/>
</dbReference>
<feature type="compositionally biased region" description="Polar residues" evidence="4">
    <location>
        <begin position="528"/>
        <end position="540"/>
    </location>
</feature>
<feature type="compositionally biased region" description="Polar residues" evidence="4">
    <location>
        <begin position="572"/>
        <end position="586"/>
    </location>
</feature>
<dbReference type="GO" id="GO:0000077">
    <property type="term" value="P:DNA damage checkpoint signaling"/>
    <property type="evidence" value="ECO:0007669"/>
    <property type="project" value="TreeGrafter"/>
</dbReference>
<organism evidence="6 7">
    <name type="scientific">Linnemannia gamsii</name>
    <dbReference type="NCBI Taxonomy" id="64522"/>
    <lineage>
        <taxon>Eukaryota</taxon>
        <taxon>Fungi</taxon>
        <taxon>Fungi incertae sedis</taxon>
        <taxon>Mucoromycota</taxon>
        <taxon>Mortierellomycotina</taxon>
        <taxon>Mortierellomycetes</taxon>
        <taxon>Mortierellales</taxon>
        <taxon>Mortierellaceae</taxon>
        <taxon>Linnemannia</taxon>
    </lineage>
</organism>
<dbReference type="InterPro" id="IPR047252">
    <property type="entry name" value="TP53BP1-like"/>
</dbReference>
<keyword evidence="2" id="KW-0227">DNA damage</keyword>
<feature type="compositionally biased region" description="Low complexity" evidence="4">
    <location>
        <begin position="612"/>
        <end position="631"/>
    </location>
</feature>
<evidence type="ECO:0000256" key="2">
    <source>
        <dbReference type="ARBA" id="ARBA00022763"/>
    </source>
</evidence>
<gene>
    <name evidence="6" type="ORF">BGZ97_003332</name>
</gene>
<dbReference type="CDD" id="cd17745">
    <property type="entry name" value="BRCT_p53bp1_rpt1"/>
    <property type="match status" value="1"/>
</dbReference>